<dbReference type="SMART" id="SM00430">
    <property type="entry name" value="HOLI"/>
    <property type="match status" value="1"/>
</dbReference>
<keyword evidence="14" id="KW-1185">Reference proteome</keyword>
<feature type="compositionally biased region" description="Low complexity" evidence="11">
    <location>
        <begin position="205"/>
        <end position="224"/>
    </location>
</feature>
<feature type="domain" description="Nuclear receptor" evidence="12">
    <location>
        <begin position="429"/>
        <end position="504"/>
    </location>
</feature>
<gene>
    <name evidence="15 16 17" type="primary">LOC106463472</name>
</gene>
<evidence type="ECO:0000313" key="16">
    <source>
        <dbReference type="RefSeq" id="XP_022246680.1"/>
    </source>
</evidence>
<dbReference type="PRINTS" id="PR00047">
    <property type="entry name" value="STROIDFINGER"/>
</dbReference>
<dbReference type="Gene3D" id="1.10.565.10">
    <property type="entry name" value="Retinoid X Receptor"/>
    <property type="match status" value="1"/>
</dbReference>
<keyword evidence="4 10" id="KW-0862">Zinc</keyword>
<evidence type="ECO:0000313" key="15">
    <source>
        <dbReference type="RefSeq" id="XP_013778961.2"/>
    </source>
</evidence>
<dbReference type="PROSITE" id="PS51030">
    <property type="entry name" value="NUCLEAR_REC_DBD_2"/>
    <property type="match status" value="1"/>
</dbReference>
<evidence type="ECO:0000313" key="17">
    <source>
        <dbReference type="RefSeq" id="XP_022246681.1"/>
    </source>
</evidence>
<feature type="region of interest" description="Disordered" evidence="11">
    <location>
        <begin position="205"/>
        <end position="271"/>
    </location>
</feature>
<feature type="region of interest" description="Disordered" evidence="11">
    <location>
        <begin position="371"/>
        <end position="404"/>
    </location>
</feature>
<keyword evidence="3 10" id="KW-0863">Zinc-finger</keyword>
<keyword evidence="8 10" id="KW-0675">Receptor</keyword>
<protein>
    <submittedName>
        <fullName evidence="15 16">Nuclear hormone receptor FTZ-F1 beta-like</fullName>
    </submittedName>
</protein>
<proteinExistence type="inferred from homology"/>
<dbReference type="InterPro" id="IPR000536">
    <property type="entry name" value="Nucl_hrmn_rcpt_lig-bd"/>
</dbReference>
<dbReference type="RefSeq" id="XP_022246680.1">
    <property type="nucleotide sequence ID" value="XM_022390972.1"/>
</dbReference>
<dbReference type="CDD" id="cd07167">
    <property type="entry name" value="NR_DBD_Lrh-1_like"/>
    <property type="match status" value="1"/>
</dbReference>
<dbReference type="RefSeq" id="XP_013778961.2">
    <property type="nucleotide sequence ID" value="XM_013923507.2"/>
</dbReference>
<keyword evidence="2 10" id="KW-0479">Metal-binding</keyword>
<dbReference type="Proteomes" id="UP000694941">
    <property type="component" value="Unplaced"/>
</dbReference>
<evidence type="ECO:0000256" key="5">
    <source>
        <dbReference type="ARBA" id="ARBA00023015"/>
    </source>
</evidence>
<comment type="similarity">
    <text evidence="10">Belongs to the nuclear hormone receptor family.</text>
</comment>
<name>A0ABM1BC11_LIMPO</name>
<dbReference type="PROSITE" id="PS51843">
    <property type="entry name" value="NR_LBD"/>
    <property type="match status" value="1"/>
</dbReference>
<evidence type="ECO:0000256" key="10">
    <source>
        <dbReference type="RuleBase" id="RU004334"/>
    </source>
</evidence>
<dbReference type="InterPro" id="IPR035500">
    <property type="entry name" value="NHR-like_dom_sf"/>
</dbReference>
<evidence type="ECO:0000313" key="14">
    <source>
        <dbReference type="Proteomes" id="UP000694941"/>
    </source>
</evidence>
<dbReference type="Pfam" id="PF00104">
    <property type="entry name" value="Hormone_recep"/>
    <property type="match status" value="1"/>
</dbReference>
<keyword evidence="5 10" id="KW-0805">Transcription regulation</keyword>
<feature type="compositionally biased region" description="Polar residues" evidence="11">
    <location>
        <begin position="238"/>
        <end position="247"/>
    </location>
</feature>
<keyword evidence="7 10" id="KW-0804">Transcription</keyword>
<evidence type="ECO:0000256" key="1">
    <source>
        <dbReference type="ARBA" id="ARBA00004123"/>
    </source>
</evidence>
<dbReference type="PRINTS" id="PR00398">
    <property type="entry name" value="STRDHORMONER"/>
</dbReference>
<comment type="subcellular location">
    <subcellularLocation>
        <location evidence="1 10">Nucleus</location>
    </subcellularLocation>
</comment>
<feature type="compositionally biased region" description="Polar residues" evidence="11">
    <location>
        <begin position="303"/>
        <end position="315"/>
    </location>
</feature>
<dbReference type="SMART" id="SM00399">
    <property type="entry name" value="ZnF_C4"/>
    <property type="match status" value="1"/>
</dbReference>
<feature type="domain" description="NR LBD" evidence="13">
    <location>
        <begin position="571"/>
        <end position="800"/>
    </location>
</feature>
<dbReference type="SUPFAM" id="SSF57716">
    <property type="entry name" value="Glucocorticoid receptor-like (DNA-binding domain)"/>
    <property type="match status" value="1"/>
</dbReference>
<dbReference type="PANTHER" id="PTHR24086:SF25">
    <property type="entry name" value="NUCLEAR HORMONE RECEPTOR FTZ-F1 BETA"/>
    <property type="match status" value="1"/>
</dbReference>
<dbReference type="Pfam" id="PF00105">
    <property type="entry name" value="zf-C4"/>
    <property type="match status" value="1"/>
</dbReference>
<feature type="region of interest" description="Disordered" evidence="11">
    <location>
        <begin position="290"/>
        <end position="315"/>
    </location>
</feature>
<dbReference type="InterPro" id="IPR001628">
    <property type="entry name" value="Znf_hrmn_rcpt"/>
</dbReference>
<evidence type="ECO:0000256" key="6">
    <source>
        <dbReference type="ARBA" id="ARBA00023125"/>
    </source>
</evidence>
<evidence type="ECO:0000256" key="3">
    <source>
        <dbReference type="ARBA" id="ARBA00022771"/>
    </source>
</evidence>
<dbReference type="PANTHER" id="PTHR24086">
    <property type="entry name" value="NUCLEAR RECEPTOR SUBFAMILY 5 GROUP A"/>
    <property type="match status" value="1"/>
</dbReference>
<evidence type="ECO:0000259" key="12">
    <source>
        <dbReference type="PROSITE" id="PS51030"/>
    </source>
</evidence>
<dbReference type="InterPro" id="IPR016355">
    <property type="entry name" value="NR5-like"/>
</dbReference>
<evidence type="ECO:0000256" key="7">
    <source>
        <dbReference type="ARBA" id="ARBA00023163"/>
    </source>
</evidence>
<dbReference type="CDD" id="cd06930">
    <property type="entry name" value="NR_LBD_F2"/>
    <property type="match status" value="1"/>
</dbReference>
<keyword evidence="9 10" id="KW-0539">Nucleus</keyword>
<sequence>MDENHKDLHNFCHGRSPRDMAKTKLDKMLVEEEDDGSDEEVMQAVVSEAVNLRMKKEQVGINGVVCYDDQQNRERPMSWEGELSDDDFKKQAPNDSSKLVCMLEDDTDPDCSIKSLECMARRDENVYCSEEDSFTIAKRGFSFVGLNDKNKVKASNFKDNTQTTSLPPHPGSFSVVISTPSSVYPCDAHFSSQSLNYSSAGSSLVITRPTSSSSSRSSYSPAESPNLGRHFEPGTLYSLPQSPSLSTHLGRRSRPGSGGTGYTPSNSPLQDRQSVIENSLYSALQSPNRARHHIPDGHAVVSPNHSPAHSRNMSLNRPVPFGASPSPTPHHLLTGVKQDNILSSALERPISYKYSTSEVCSALSYRPGQESKFTVSSASDESTTSDFASPTRMPSESCDDSQTVGLSDLPPNVFGASGTAGISRQQLLSGPCPICGDRISGFHYGIFSCESCKGFFKRTVQNKKNYVCLRGANCQIIISTRKKCPACRFDKCLRRGMKLEAIREDRTRGGRSTYQCSYALASQASCDSRVTNCISLSPTKEKHHVSSGLSLPGCSRESQGIQVSSTQGSQEVPLLIQEILSVEHLWQYSDKDVNKTEEKTSDSNSDFFSNLCNIADNRLYKIVKWCKSLPLFKEIQKDDQTALLTNSWCEMLLLSCCYRSIPTPREVRISTGKSMTSEQAQEVGLGPVVERMLNLTEHLRRLCVDQYEYVCLKVIILLTSDVSGLKDIEKVRACQKQVLEALQTYTHTHYPENISKFGELLLLIPELERACQVGKESLSGKQRGGGEIPSFHLLMALLRGDH</sequence>
<evidence type="ECO:0000259" key="13">
    <source>
        <dbReference type="PROSITE" id="PS51843"/>
    </source>
</evidence>
<evidence type="ECO:0000256" key="8">
    <source>
        <dbReference type="ARBA" id="ARBA00023170"/>
    </source>
</evidence>
<reference evidence="15 16" key="1">
    <citation type="submission" date="2025-05" db="UniProtKB">
        <authorList>
            <consortium name="RefSeq"/>
        </authorList>
    </citation>
    <scope>IDENTIFICATION</scope>
    <source>
        <tissue evidence="15 16">Muscle</tissue>
    </source>
</reference>
<evidence type="ECO:0000256" key="9">
    <source>
        <dbReference type="ARBA" id="ARBA00023242"/>
    </source>
</evidence>
<dbReference type="SUPFAM" id="SSF48508">
    <property type="entry name" value="Nuclear receptor ligand-binding domain"/>
    <property type="match status" value="1"/>
</dbReference>
<dbReference type="InterPro" id="IPR013088">
    <property type="entry name" value="Znf_NHR/GATA"/>
</dbReference>
<dbReference type="Gene3D" id="3.30.50.10">
    <property type="entry name" value="Erythroid Transcription Factor GATA-1, subunit A"/>
    <property type="match status" value="1"/>
</dbReference>
<keyword evidence="6 10" id="KW-0238">DNA-binding</keyword>
<evidence type="ECO:0000256" key="11">
    <source>
        <dbReference type="SAM" id="MobiDB-lite"/>
    </source>
</evidence>
<dbReference type="RefSeq" id="XP_022246681.1">
    <property type="nucleotide sequence ID" value="XM_022390973.1"/>
</dbReference>
<evidence type="ECO:0000256" key="2">
    <source>
        <dbReference type="ARBA" id="ARBA00022723"/>
    </source>
</evidence>
<accession>A0ABM1BC11</accession>
<evidence type="ECO:0000256" key="4">
    <source>
        <dbReference type="ARBA" id="ARBA00022833"/>
    </source>
</evidence>
<organism evidence="14 15">
    <name type="scientific">Limulus polyphemus</name>
    <name type="common">Atlantic horseshoe crab</name>
    <dbReference type="NCBI Taxonomy" id="6850"/>
    <lineage>
        <taxon>Eukaryota</taxon>
        <taxon>Metazoa</taxon>
        <taxon>Ecdysozoa</taxon>
        <taxon>Arthropoda</taxon>
        <taxon>Chelicerata</taxon>
        <taxon>Merostomata</taxon>
        <taxon>Xiphosura</taxon>
        <taxon>Limulidae</taxon>
        <taxon>Limulus</taxon>
    </lineage>
</organism>
<dbReference type="PROSITE" id="PS00031">
    <property type="entry name" value="NUCLEAR_REC_DBD_1"/>
    <property type="match status" value="1"/>
</dbReference>
<dbReference type="GeneID" id="106463472"/>
<dbReference type="InterPro" id="IPR001723">
    <property type="entry name" value="Nuclear_hrmn_rcpt"/>
</dbReference>